<keyword evidence="4" id="KW-1185">Reference proteome</keyword>
<dbReference type="Gene3D" id="3.40.960.10">
    <property type="entry name" value="VSR Endonuclease"/>
    <property type="match status" value="1"/>
</dbReference>
<feature type="domain" description="AbiEi antitoxin N-terminal" evidence="2">
    <location>
        <begin position="6"/>
        <end position="50"/>
    </location>
</feature>
<dbReference type="Proteomes" id="UP001199642">
    <property type="component" value="Chromosome"/>
</dbReference>
<reference evidence="3 4" key="1">
    <citation type="submission" date="2023-01" db="EMBL/GenBank/DDBJ databases">
        <title>Characterization of estradiol degrading bacteria Microbacterium sp. MZT7 and reveal degrading genes through genome analysis.</title>
        <authorList>
            <person name="Hao P."/>
            <person name="Gao Y."/>
        </authorList>
    </citation>
    <scope>NUCLEOTIDE SEQUENCE [LARGE SCALE GENOMIC DNA]</scope>
    <source>
        <strain evidence="3 4">MZT7</strain>
    </source>
</reference>
<proteinExistence type="predicted"/>
<dbReference type="EMBL" id="CP082781">
    <property type="protein sequence ID" value="UGS28396.1"/>
    <property type="molecule type" value="Genomic_DNA"/>
</dbReference>
<dbReference type="InterPro" id="IPR025159">
    <property type="entry name" value="AbiEi_N"/>
</dbReference>
<gene>
    <name evidence="3" type="ORF">K8F61_01000</name>
</gene>
<dbReference type="Pfam" id="PF13338">
    <property type="entry name" value="AbiEi_4"/>
    <property type="match status" value="1"/>
</dbReference>
<name>A0ABY3RZA3_9MICO</name>
<evidence type="ECO:0000313" key="4">
    <source>
        <dbReference type="Proteomes" id="UP001199642"/>
    </source>
</evidence>
<dbReference type="RefSeq" id="WP_231821595.1">
    <property type="nucleotide sequence ID" value="NZ_CP082781.1"/>
</dbReference>
<dbReference type="InterPro" id="IPR007569">
    <property type="entry name" value="DUF559"/>
</dbReference>
<dbReference type="SUPFAM" id="SSF52980">
    <property type="entry name" value="Restriction endonuclease-like"/>
    <property type="match status" value="1"/>
</dbReference>
<accession>A0ABY3RZA3</accession>
<evidence type="ECO:0000259" key="1">
    <source>
        <dbReference type="Pfam" id="PF04480"/>
    </source>
</evidence>
<dbReference type="InterPro" id="IPR011335">
    <property type="entry name" value="Restrct_endonuc-II-like"/>
</dbReference>
<sequence length="278" mass="30884">MLSAPLTLARLGGVARGTQLQDLGFTRRMLSRSVADGEIIRIRDGVFAVPSVADDLRTAIAHGGAPTCVSELRRRGVWVLSDSTSLHVWMGAARHVHPHTDCDCRSHYYRGRPPLGRADLPTALVHLQRCEGDEAFFAAFESAWRMNLLSRAARSRIRAALPARARWLVDLARGDADSGLESILRLRLHILGIPVECQVRIDGVGVVDVVIGGRLIVEADGKENHDDSAHRHRDRSRDAVASRLGYETLRFDYAQIIHDWPMVQAAILGALRRLQDYR</sequence>
<evidence type="ECO:0000259" key="2">
    <source>
        <dbReference type="Pfam" id="PF13338"/>
    </source>
</evidence>
<organism evidence="3 4">
    <name type="scientific">Microbacterium resistens</name>
    <dbReference type="NCBI Taxonomy" id="156977"/>
    <lineage>
        <taxon>Bacteria</taxon>
        <taxon>Bacillati</taxon>
        <taxon>Actinomycetota</taxon>
        <taxon>Actinomycetes</taxon>
        <taxon>Micrococcales</taxon>
        <taxon>Microbacteriaceae</taxon>
        <taxon>Microbacterium</taxon>
    </lineage>
</organism>
<evidence type="ECO:0000313" key="3">
    <source>
        <dbReference type="EMBL" id="UGS28396.1"/>
    </source>
</evidence>
<protein>
    <submittedName>
        <fullName evidence="3">DUF559 domain-containing protein</fullName>
    </submittedName>
</protein>
<feature type="domain" description="DUF559" evidence="1">
    <location>
        <begin position="192"/>
        <end position="271"/>
    </location>
</feature>
<dbReference type="Pfam" id="PF04480">
    <property type="entry name" value="DUF559"/>
    <property type="match status" value="1"/>
</dbReference>